<evidence type="ECO:0000313" key="3">
    <source>
        <dbReference type="Proteomes" id="UP001314170"/>
    </source>
</evidence>
<evidence type="ECO:0000313" key="2">
    <source>
        <dbReference type="EMBL" id="CAK7345951.1"/>
    </source>
</evidence>
<organism evidence="2 3">
    <name type="scientific">Dovyalis caffra</name>
    <dbReference type="NCBI Taxonomy" id="77055"/>
    <lineage>
        <taxon>Eukaryota</taxon>
        <taxon>Viridiplantae</taxon>
        <taxon>Streptophyta</taxon>
        <taxon>Embryophyta</taxon>
        <taxon>Tracheophyta</taxon>
        <taxon>Spermatophyta</taxon>
        <taxon>Magnoliopsida</taxon>
        <taxon>eudicotyledons</taxon>
        <taxon>Gunneridae</taxon>
        <taxon>Pentapetalae</taxon>
        <taxon>rosids</taxon>
        <taxon>fabids</taxon>
        <taxon>Malpighiales</taxon>
        <taxon>Salicaceae</taxon>
        <taxon>Flacourtieae</taxon>
        <taxon>Dovyalis</taxon>
    </lineage>
</organism>
<accession>A0AAV1S440</accession>
<keyword evidence="3" id="KW-1185">Reference proteome</keyword>
<evidence type="ECO:0000256" key="1">
    <source>
        <dbReference type="SAM" id="MobiDB-lite"/>
    </source>
</evidence>
<dbReference type="EMBL" id="CAWUPB010001173">
    <property type="protein sequence ID" value="CAK7345951.1"/>
    <property type="molecule type" value="Genomic_DNA"/>
</dbReference>
<feature type="compositionally biased region" description="Acidic residues" evidence="1">
    <location>
        <begin position="61"/>
        <end position="80"/>
    </location>
</feature>
<feature type="region of interest" description="Disordered" evidence="1">
    <location>
        <begin position="50"/>
        <end position="80"/>
    </location>
</feature>
<comment type="caution">
    <text evidence="2">The sequence shown here is derived from an EMBL/GenBank/DDBJ whole genome shotgun (WGS) entry which is preliminary data.</text>
</comment>
<reference evidence="2 3" key="1">
    <citation type="submission" date="2024-01" db="EMBL/GenBank/DDBJ databases">
        <authorList>
            <person name="Waweru B."/>
        </authorList>
    </citation>
    <scope>NUCLEOTIDE SEQUENCE [LARGE SCALE GENOMIC DNA]</scope>
</reference>
<proteinExistence type="predicted"/>
<dbReference type="AlphaFoldDB" id="A0AAV1S440"/>
<protein>
    <submittedName>
        <fullName evidence="2">Uncharacterized protein</fullName>
    </submittedName>
</protein>
<gene>
    <name evidence="2" type="ORF">DCAF_LOCUS18614</name>
</gene>
<dbReference type="Proteomes" id="UP001314170">
    <property type="component" value="Unassembled WGS sequence"/>
</dbReference>
<sequence>MASKEPSEVLDPAFDNPLLIRHPQAHTVPRFGRHLHHDFHDKFNAEVIEDNRVMSESQDAKEEESDDQVGADEDGGGDET</sequence>
<name>A0AAV1S440_9ROSI</name>